<evidence type="ECO:0000313" key="3">
    <source>
        <dbReference type="Proteomes" id="UP000002300"/>
    </source>
</evidence>
<keyword evidence="1" id="KW-0812">Transmembrane</keyword>
<gene>
    <name evidence="2" type="ordered locus">Bcer98_2045</name>
</gene>
<organism evidence="2 3">
    <name type="scientific">Bacillus cytotoxicus (strain DSM 22905 / CIP 110041 / 391-98 / NVH 391-98)</name>
    <dbReference type="NCBI Taxonomy" id="315749"/>
    <lineage>
        <taxon>Bacteria</taxon>
        <taxon>Bacillati</taxon>
        <taxon>Bacillota</taxon>
        <taxon>Bacilli</taxon>
        <taxon>Bacillales</taxon>
        <taxon>Bacillaceae</taxon>
        <taxon>Bacillus</taxon>
        <taxon>Bacillus cereus group</taxon>
    </lineage>
</organism>
<keyword evidence="1" id="KW-1133">Transmembrane helix</keyword>
<feature type="transmembrane region" description="Helical" evidence="1">
    <location>
        <begin position="21"/>
        <end position="39"/>
    </location>
</feature>
<dbReference type="KEGG" id="bcy:Bcer98_2045"/>
<dbReference type="Proteomes" id="UP000002300">
    <property type="component" value="Chromosome"/>
</dbReference>
<evidence type="ECO:0000256" key="1">
    <source>
        <dbReference type="SAM" id="Phobius"/>
    </source>
</evidence>
<keyword evidence="3" id="KW-1185">Reference proteome</keyword>
<dbReference type="HOGENOM" id="CLU_2840708_0_0_9"/>
<proteinExistence type="predicted"/>
<protein>
    <submittedName>
        <fullName evidence="2">Uncharacterized protein</fullName>
    </submittedName>
</protein>
<accession>A7GQA8</accession>
<dbReference type="eggNOG" id="ENOG5030EKJ">
    <property type="taxonomic scope" value="Bacteria"/>
</dbReference>
<feature type="transmembrane region" description="Helical" evidence="1">
    <location>
        <begin position="45"/>
        <end position="63"/>
    </location>
</feature>
<dbReference type="EMBL" id="CP000764">
    <property type="protein sequence ID" value="ABS22316.1"/>
    <property type="molecule type" value="Genomic_DNA"/>
</dbReference>
<dbReference type="AlphaFoldDB" id="A7GQA8"/>
<sequence length="74" mass="8267">MGKGRNSMNKKFGILMKITPPFSVVFLLIGLTMGVLGVFDQNVKMITASLFIMIQSVLALLYVKSFKQIWGNKL</sequence>
<keyword evidence="1" id="KW-0472">Membrane</keyword>
<name>A7GQA8_BACCN</name>
<reference evidence="2 3" key="1">
    <citation type="journal article" date="2008" name="Chem. Biol. Interact.">
        <title>Extending the Bacillus cereus group genomics to putative food-borne pathogens of different toxicity.</title>
        <authorList>
            <person name="Lapidus A."/>
            <person name="Goltsman E."/>
            <person name="Auger S."/>
            <person name="Galleron N."/>
            <person name="Segurens B."/>
            <person name="Dossat C."/>
            <person name="Land M.L."/>
            <person name="Broussolle V."/>
            <person name="Brillard J."/>
            <person name="Guinebretiere M.H."/>
            <person name="Sanchis V."/>
            <person name="Nguen-The C."/>
            <person name="Lereclus D."/>
            <person name="Richardson P."/>
            <person name="Wincker P."/>
            <person name="Weissenbach J."/>
            <person name="Ehrlich S.D."/>
            <person name="Sorokin A."/>
        </authorList>
    </citation>
    <scope>NUCLEOTIDE SEQUENCE [LARGE SCALE GENOMIC DNA]</scope>
    <source>
        <strain evidence="3">DSM 22905 / CIP 110041 / 391-98 / NVH 391-98</strain>
    </source>
</reference>
<evidence type="ECO:0000313" key="2">
    <source>
        <dbReference type="EMBL" id="ABS22316.1"/>
    </source>
</evidence>